<evidence type="ECO:0000313" key="1">
    <source>
        <dbReference type="RefSeq" id="XP_016513997.1"/>
    </source>
</evidence>
<dbReference type="RefSeq" id="XP_016513997.1">
    <property type="nucleotide sequence ID" value="XM_016658511.1"/>
</dbReference>
<dbReference type="AlphaFoldDB" id="A0A1S4DKU0"/>
<reference evidence="1" key="1">
    <citation type="submission" date="2025-08" db="UniProtKB">
        <authorList>
            <consortium name="RefSeq"/>
        </authorList>
    </citation>
    <scope>IDENTIFICATION</scope>
</reference>
<organism evidence="1">
    <name type="scientific">Nicotiana tabacum</name>
    <name type="common">Common tobacco</name>
    <dbReference type="NCBI Taxonomy" id="4097"/>
    <lineage>
        <taxon>Eukaryota</taxon>
        <taxon>Viridiplantae</taxon>
        <taxon>Streptophyta</taxon>
        <taxon>Embryophyta</taxon>
        <taxon>Tracheophyta</taxon>
        <taxon>Spermatophyta</taxon>
        <taxon>Magnoliopsida</taxon>
        <taxon>eudicotyledons</taxon>
        <taxon>Gunneridae</taxon>
        <taxon>Pentapetalae</taxon>
        <taxon>asterids</taxon>
        <taxon>lamiids</taxon>
        <taxon>Solanales</taxon>
        <taxon>Solanaceae</taxon>
        <taxon>Nicotianoideae</taxon>
        <taxon>Nicotianeae</taxon>
        <taxon>Nicotiana</taxon>
    </lineage>
</organism>
<dbReference type="KEGG" id="nta:107830842"/>
<gene>
    <name evidence="1" type="primary">LOC107830842</name>
</gene>
<proteinExistence type="predicted"/>
<name>A0A1S4DKU0_TOBAC</name>
<evidence type="ECO:0008006" key="2">
    <source>
        <dbReference type="Google" id="ProtNLM"/>
    </source>
</evidence>
<protein>
    <recommendedName>
        <fullName evidence="2">Secreted protein</fullName>
    </recommendedName>
</protein>
<dbReference type="PaxDb" id="4097-A0A1S4DKU0"/>
<accession>A0A1S4DKU0</accession>
<sequence length="112" mass="12344">MVFLSCVGIGSCWLLVSICAEFPASFFAFIRLFGTLLLLIEMLRTRATGHDGRPLVPPAVATRGRGCGRGRGRGKGKAARATLADPPVAQFRIRSQLWMLQQHQLRHQLCPL</sequence>